<sequence length="180" mass="19687">MGESPGAAVPPEGVRYRLTPLQRVLPMLPPGAISLGQTLLWWDGGSSEPVLATGLVIWGVLLPLVLITSRSFGITLTPSAAVVHGFRRRSIPWSDVQAVQIESLFGNRTVVIYEAGGRATRLRAPSTGFLSWDRGFEEKFHTIGRWWLDHRGPDWIPVPPPWTPWGRPPGSPGNPYAPPA</sequence>
<evidence type="ECO:0000256" key="1">
    <source>
        <dbReference type="SAM" id="Phobius"/>
    </source>
</evidence>
<evidence type="ECO:0000313" key="2">
    <source>
        <dbReference type="EMBL" id="XDQ46430.1"/>
    </source>
</evidence>
<reference evidence="2" key="1">
    <citation type="submission" date="2024-07" db="EMBL/GenBank/DDBJ databases">
        <authorList>
            <person name="Yu S.T."/>
        </authorList>
    </citation>
    <scope>NUCLEOTIDE SEQUENCE</scope>
    <source>
        <strain evidence="2">R39</strain>
    </source>
</reference>
<gene>
    <name evidence="2" type="ORF">AB5J52_31550</name>
</gene>
<feature type="transmembrane region" description="Helical" evidence="1">
    <location>
        <begin position="49"/>
        <end position="67"/>
    </location>
</feature>
<dbReference type="AlphaFoldDB" id="A0AB39QY95"/>
<organism evidence="2">
    <name type="scientific">Streptomyces sp. R39</name>
    <dbReference type="NCBI Taxonomy" id="3238631"/>
    <lineage>
        <taxon>Bacteria</taxon>
        <taxon>Bacillati</taxon>
        <taxon>Actinomycetota</taxon>
        <taxon>Actinomycetes</taxon>
        <taxon>Kitasatosporales</taxon>
        <taxon>Streptomycetaceae</taxon>
        <taxon>Streptomyces</taxon>
    </lineage>
</organism>
<name>A0AB39QY95_9ACTN</name>
<keyword evidence="1" id="KW-0812">Transmembrane</keyword>
<evidence type="ECO:0008006" key="3">
    <source>
        <dbReference type="Google" id="ProtNLM"/>
    </source>
</evidence>
<proteinExistence type="predicted"/>
<dbReference type="EMBL" id="CP163441">
    <property type="protein sequence ID" value="XDQ46430.1"/>
    <property type="molecule type" value="Genomic_DNA"/>
</dbReference>
<keyword evidence="1" id="KW-0472">Membrane</keyword>
<accession>A0AB39QY95</accession>
<dbReference type="RefSeq" id="WP_369225394.1">
    <property type="nucleotide sequence ID" value="NZ_CP163441.1"/>
</dbReference>
<keyword evidence="1" id="KW-1133">Transmembrane helix</keyword>
<protein>
    <recommendedName>
        <fullName evidence="3">PH domain-containing protein</fullName>
    </recommendedName>
</protein>